<protein>
    <recommendedName>
        <fullName evidence="3">Prevent-host-death family protein</fullName>
    </recommendedName>
</protein>
<comment type="caution">
    <text evidence="2">The sequence shown here is derived from an EMBL/GenBank/DDBJ whole genome shotgun (WGS) entry which is preliminary data.</text>
</comment>
<dbReference type="AlphaFoldDB" id="T0ZA09"/>
<evidence type="ECO:0000313" key="2">
    <source>
        <dbReference type="EMBL" id="EQD44801.1"/>
    </source>
</evidence>
<evidence type="ECO:0008006" key="3">
    <source>
        <dbReference type="Google" id="ProtNLM"/>
    </source>
</evidence>
<evidence type="ECO:0000256" key="1">
    <source>
        <dbReference type="ARBA" id="ARBA00009981"/>
    </source>
</evidence>
<organism evidence="2">
    <name type="scientific">mine drainage metagenome</name>
    <dbReference type="NCBI Taxonomy" id="410659"/>
    <lineage>
        <taxon>unclassified sequences</taxon>
        <taxon>metagenomes</taxon>
        <taxon>ecological metagenomes</taxon>
    </lineage>
</organism>
<dbReference type="SUPFAM" id="SSF143120">
    <property type="entry name" value="YefM-like"/>
    <property type="match status" value="1"/>
</dbReference>
<reference evidence="2" key="2">
    <citation type="journal article" date="2014" name="ISME J.">
        <title>Microbial stratification in low pH oxic and suboxic macroscopic growths along an acid mine drainage.</title>
        <authorList>
            <person name="Mendez-Garcia C."/>
            <person name="Mesa V."/>
            <person name="Sprenger R.R."/>
            <person name="Richter M."/>
            <person name="Diez M.S."/>
            <person name="Solano J."/>
            <person name="Bargiela R."/>
            <person name="Golyshina O.V."/>
            <person name="Manteca A."/>
            <person name="Ramos J.L."/>
            <person name="Gallego J.R."/>
            <person name="Llorente I."/>
            <person name="Martins Dos Santos V.A."/>
            <person name="Jensen O.N."/>
            <person name="Pelaez A.I."/>
            <person name="Sanchez J."/>
            <person name="Ferrer M."/>
        </authorList>
    </citation>
    <scope>NUCLEOTIDE SEQUENCE</scope>
</reference>
<dbReference type="NCBIfam" id="TIGR01552">
    <property type="entry name" value="phd_fam"/>
    <property type="match status" value="1"/>
</dbReference>
<comment type="similarity">
    <text evidence="1">Belongs to the phD/YefM antitoxin family.</text>
</comment>
<proteinExistence type="inferred from homology"/>
<dbReference type="EMBL" id="AUZY01008802">
    <property type="protein sequence ID" value="EQD44801.1"/>
    <property type="molecule type" value="Genomic_DNA"/>
</dbReference>
<gene>
    <name evidence="2" type="ORF">B1B_13366</name>
</gene>
<name>T0ZA09_9ZZZZ</name>
<accession>T0ZA09</accession>
<dbReference type="InterPro" id="IPR036165">
    <property type="entry name" value="YefM-like_sf"/>
</dbReference>
<reference evidence="2" key="1">
    <citation type="submission" date="2013-08" db="EMBL/GenBank/DDBJ databases">
        <authorList>
            <person name="Mendez C."/>
            <person name="Richter M."/>
            <person name="Ferrer M."/>
            <person name="Sanchez J."/>
        </authorList>
    </citation>
    <scope>NUCLEOTIDE SEQUENCE</scope>
</reference>
<sequence length="91" mass="10017">MAKRSRDTPDVTEIPLRELRAITSAILGRVEAGERIVVTVDRRPVAPLVPLERRRSWVPAGEVWDRVQAAAADVGLAAELDRLIPDRVAAL</sequence>
<dbReference type="Gene3D" id="3.40.1620.10">
    <property type="entry name" value="YefM-like domain"/>
    <property type="match status" value="1"/>
</dbReference>